<dbReference type="KEGG" id="caua:113066513"/>
<feature type="compositionally biased region" description="Polar residues" evidence="1">
    <location>
        <begin position="1"/>
        <end position="19"/>
    </location>
</feature>
<protein>
    <submittedName>
        <fullName evidence="4">Uncharacterized protein LOC113066513</fullName>
    </submittedName>
</protein>
<evidence type="ECO:0000313" key="3">
    <source>
        <dbReference type="Proteomes" id="UP000515129"/>
    </source>
</evidence>
<dbReference type="NCBIfam" id="NF033545">
    <property type="entry name" value="transpos_IS630"/>
    <property type="match status" value="1"/>
</dbReference>
<dbReference type="InterPro" id="IPR009057">
    <property type="entry name" value="Homeodomain-like_sf"/>
</dbReference>
<name>A0A6P6MCA1_CARAU</name>
<dbReference type="InterPro" id="IPR038717">
    <property type="entry name" value="Tc1-like_DDE_dom"/>
</dbReference>
<dbReference type="Gene3D" id="3.30.420.10">
    <property type="entry name" value="Ribonuclease H-like superfamily/Ribonuclease H"/>
    <property type="match status" value="1"/>
</dbReference>
<dbReference type="PANTHER" id="PTHR46564:SF1">
    <property type="entry name" value="TRANSPOSASE"/>
    <property type="match status" value="1"/>
</dbReference>
<dbReference type="AlphaFoldDB" id="A0A6P6MCA1"/>
<dbReference type="Pfam" id="PF13358">
    <property type="entry name" value="DDE_3"/>
    <property type="match status" value="1"/>
</dbReference>
<proteinExistence type="predicted"/>
<feature type="domain" description="Tc1-like transposase DDE" evidence="2">
    <location>
        <begin position="213"/>
        <end position="356"/>
    </location>
</feature>
<feature type="region of interest" description="Disordered" evidence="1">
    <location>
        <begin position="1"/>
        <end position="59"/>
    </location>
</feature>
<dbReference type="PANTHER" id="PTHR46564">
    <property type="entry name" value="TRANSPOSASE"/>
    <property type="match status" value="1"/>
</dbReference>
<organism evidence="3 4">
    <name type="scientific">Carassius auratus</name>
    <name type="common">Goldfish</name>
    <dbReference type="NCBI Taxonomy" id="7957"/>
    <lineage>
        <taxon>Eukaryota</taxon>
        <taxon>Metazoa</taxon>
        <taxon>Chordata</taxon>
        <taxon>Craniata</taxon>
        <taxon>Vertebrata</taxon>
        <taxon>Euteleostomi</taxon>
        <taxon>Actinopterygii</taxon>
        <taxon>Neopterygii</taxon>
        <taxon>Teleostei</taxon>
        <taxon>Ostariophysi</taxon>
        <taxon>Cypriniformes</taxon>
        <taxon>Cyprinidae</taxon>
        <taxon>Cyprininae</taxon>
        <taxon>Carassius</taxon>
    </lineage>
</organism>
<dbReference type="InterPro" id="IPR036397">
    <property type="entry name" value="RNaseH_sf"/>
</dbReference>
<dbReference type="Proteomes" id="UP000515129">
    <property type="component" value="Chromosome 4"/>
</dbReference>
<accession>A0A6P6MCA1</accession>
<dbReference type="SUPFAM" id="SSF46689">
    <property type="entry name" value="Homeodomain-like"/>
    <property type="match status" value="1"/>
</dbReference>
<dbReference type="RefSeq" id="XP_026094164.1">
    <property type="nucleotide sequence ID" value="XM_026238379.1"/>
</dbReference>
<evidence type="ECO:0000313" key="4">
    <source>
        <dbReference type="RefSeq" id="XP_026094164.1"/>
    </source>
</evidence>
<feature type="compositionally biased region" description="Basic residues" evidence="1">
    <location>
        <begin position="37"/>
        <end position="56"/>
    </location>
</feature>
<evidence type="ECO:0000259" key="2">
    <source>
        <dbReference type="Pfam" id="PF13358"/>
    </source>
</evidence>
<evidence type="ECO:0000256" key="1">
    <source>
        <dbReference type="SAM" id="MobiDB-lite"/>
    </source>
</evidence>
<dbReference type="GeneID" id="113066513"/>
<dbReference type="InterPro" id="IPR047655">
    <property type="entry name" value="Transpos_IS630-like"/>
</dbReference>
<dbReference type="GO" id="GO:0003676">
    <property type="term" value="F:nucleic acid binding"/>
    <property type="evidence" value="ECO:0007669"/>
    <property type="project" value="InterPro"/>
</dbReference>
<reference evidence="4" key="1">
    <citation type="submission" date="2025-08" db="UniProtKB">
        <authorList>
            <consortium name="RefSeq"/>
        </authorList>
    </citation>
    <scope>IDENTIFICATION</scope>
    <source>
        <strain evidence="4">Wakin</strain>
        <tissue evidence="4">Muscle</tissue>
    </source>
</reference>
<gene>
    <name evidence="4" type="primary">LOC113066513</name>
</gene>
<sequence length="419" mass="48747">MNNQLGSIYRQTTTQSCNFPTMDGPGNEQGQQPGGRRGARMRGGRQNRGRGRRGHRRISDDIRATIVDHVVNHGLTMAEAGRRVQPNIGRSTVSSIVQTFRRENRTAKLPQTGGRGRLFTPQQEEAICTMVRANNAMRLREIQRTIIEDNDVFENIRTVSISTIDRVLHRNQMSMKQLYRVPFQRNEDRVKEIRYQYVQRIMELESSEPSHNFVYMDEAGFHLTKCRRRGRNVIGQRATVDLPGQRGGNITMCAAISEHGVLTHIPLIGPYNTQHLLNFLETLYRALIPDDERGLFREDLPKYVVICDNVSFHRSNIIRQWFVTHPRMLIEFLPPYSPFLNPIEEFFSAWRWKVYDHQPHTQMTLLAAMDAACEDITVDACRGWIRHSKRFFPRCIGRENIRCDVDENMWADRQERLDV</sequence>
<dbReference type="OrthoDB" id="8939043at2759"/>
<keyword evidence="3" id="KW-1185">Reference proteome</keyword>